<name>A0A1M2VD49_TRAPU</name>
<dbReference type="AlphaFoldDB" id="A0A1M2VD49"/>
<gene>
    <name evidence="2" type="ORF">TRAPUB_3688</name>
</gene>
<accession>A0A1M2VD49</accession>
<evidence type="ECO:0000313" key="3">
    <source>
        <dbReference type="Proteomes" id="UP000184267"/>
    </source>
</evidence>
<evidence type="ECO:0000313" key="2">
    <source>
        <dbReference type="EMBL" id="OJT05495.1"/>
    </source>
</evidence>
<sequence>MANPFNPLTRQKSSKLMDVDPGMHHLGNQSRHYANPPTPTSATRPSHETCWPGASMFPSQESVSFTSSADLIPDIEAEDDISSSQMSVETTSTEEMIMPGTRATTPVPQTQGLQRMQSIRPLGPAISIGESSLPVLHEFAAVCPVALPLVDANNDATDPRPAPPPLPPPQPSADALSDFLQKHLTLGQEAQTQQFAALASMAESMREGMAALAQEARLLREETQRANAAREEAQKANVAREEAQKAAAARARPLRPSAGKRTRVPRHPQ</sequence>
<feature type="region of interest" description="Disordered" evidence="1">
    <location>
        <begin position="223"/>
        <end position="269"/>
    </location>
</feature>
<feature type="compositionally biased region" description="Pro residues" evidence="1">
    <location>
        <begin position="160"/>
        <end position="171"/>
    </location>
</feature>
<feature type="region of interest" description="Disordered" evidence="1">
    <location>
        <begin position="154"/>
        <end position="173"/>
    </location>
</feature>
<comment type="caution">
    <text evidence="2">The sequence shown here is derived from an EMBL/GenBank/DDBJ whole genome shotgun (WGS) entry which is preliminary data.</text>
</comment>
<keyword evidence="3" id="KW-1185">Reference proteome</keyword>
<dbReference type="Proteomes" id="UP000184267">
    <property type="component" value="Unassembled WGS sequence"/>
</dbReference>
<organism evidence="2 3">
    <name type="scientific">Trametes pubescens</name>
    <name type="common">White-rot fungus</name>
    <dbReference type="NCBI Taxonomy" id="154538"/>
    <lineage>
        <taxon>Eukaryota</taxon>
        <taxon>Fungi</taxon>
        <taxon>Dikarya</taxon>
        <taxon>Basidiomycota</taxon>
        <taxon>Agaricomycotina</taxon>
        <taxon>Agaricomycetes</taxon>
        <taxon>Polyporales</taxon>
        <taxon>Polyporaceae</taxon>
        <taxon>Trametes</taxon>
    </lineage>
</organism>
<feature type="compositionally biased region" description="Basic and acidic residues" evidence="1">
    <location>
        <begin position="223"/>
        <end position="244"/>
    </location>
</feature>
<reference evidence="2 3" key="1">
    <citation type="submission" date="2016-10" db="EMBL/GenBank/DDBJ databases">
        <title>Genome sequence of the basidiomycete white-rot fungus Trametes pubescens.</title>
        <authorList>
            <person name="Makela M.R."/>
            <person name="Granchi Z."/>
            <person name="Peng M."/>
            <person name="De Vries R.P."/>
            <person name="Grigoriev I."/>
            <person name="Riley R."/>
            <person name="Hilden K."/>
        </authorList>
    </citation>
    <scope>NUCLEOTIDE SEQUENCE [LARGE SCALE GENOMIC DNA]</scope>
    <source>
        <strain evidence="2 3">FBCC735</strain>
    </source>
</reference>
<dbReference type="EMBL" id="MNAD01001455">
    <property type="protein sequence ID" value="OJT05495.1"/>
    <property type="molecule type" value="Genomic_DNA"/>
</dbReference>
<feature type="compositionally biased region" description="Polar residues" evidence="1">
    <location>
        <begin position="1"/>
        <end position="11"/>
    </location>
</feature>
<feature type="region of interest" description="Disordered" evidence="1">
    <location>
        <begin position="1"/>
        <end position="50"/>
    </location>
</feature>
<feature type="compositionally biased region" description="Low complexity" evidence="1">
    <location>
        <begin position="245"/>
        <end position="257"/>
    </location>
</feature>
<protein>
    <submittedName>
        <fullName evidence="2">Uncharacterized protein</fullName>
    </submittedName>
</protein>
<proteinExistence type="predicted"/>
<evidence type="ECO:0000256" key="1">
    <source>
        <dbReference type="SAM" id="MobiDB-lite"/>
    </source>
</evidence>
<feature type="compositionally biased region" description="Basic residues" evidence="1">
    <location>
        <begin position="258"/>
        <end position="269"/>
    </location>
</feature>